<dbReference type="EMBL" id="OB732934">
    <property type="protein sequence ID" value="CAD7239607.1"/>
    <property type="molecule type" value="Genomic_DNA"/>
</dbReference>
<dbReference type="InterPro" id="IPR036179">
    <property type="entry name" value="Ig-like_dom_sf"/>
</dbReference>
<name>A0A7R9A1H6_9CRUS</name>
<dbReference type="AlphaFoldDB" id="A0A7R9A1H6"/>
<reference evidence="1" key="1">
    <citation type="submission" date="2020-11" db="EMBL/GenBank/DDBJ databases">
        <authorList>
            <person name="Tran Van P."/>
        </authorList>
    </citation>
    <scope>NUCLEOTIDE SEQUENCE</scope>
</reference>
<dbReference type="InterPro" id="IPR007110">
    <property type="entry name" value="Ig-like_dom"/>
</dbReference>
<dbReference type="InterPro" id="IPR013783">
    <property type="entry name" value="Ig-like_fold"/>
</dbReference>
<sequence length="75" mass="8605">MAFGYPVPTYNWTRRYGAIPRKAFNLNYDRVLIIPRVSVDDEGEYICNAYNQKVSIEESVTLTIQGEVKYPAEVA</sequence>
<protein>
    <submittedName>
        <fullName evidence="1">Uncharacterized protein</fullName>
    </submittedName>
</protein>
<gene>
    <name evidence="1" type="ORF">CTOB1V02_LOCUS17422</name>
</gene>
<dbReference type="SUPFAM" id="SSF48726">
    <property type="entry name" value="Immunoglobulin"/>
    <property type="match status" value="1"/>
</dbReference>
<organism evidence="1">
    <name type="scientific">Cyprideis torosa</name>
    <dbReference type="NCBI Taxonomy" id="163714"/>
    <lineage>
        <taxon>Eukaryota</taxon>
        <taxon>Metazoa</taxon>
        <taxon>Ecdysozoa</taxon>
        <taxon>Arthropoda</taxon>
        <taxon>Crustacea</taxon>
        <taxon>Oligostraca</taxon>
        <taxon>Ostracoda</taxon>
        <taxon>Podocopa</taxon>
        <taxon>Podocopida</taxon>
        <taxon>Cytherocopina</taxon>
        <taxon>Cytheroidea</taxon>
        <taxon>Cytherideidae</taxon>
        <taxon>Cyprideis</taxon>
    </lineage>
</organism>
<evidence type="ECO:0000313" key="1">
    <source>
        <dbReference type="EMBL" id="CAD7239607.1"/>
    </source>
</evidence>
<dbReference type="OrthoDB" id="6700896at2759"/>
<feature type="non-terminal residue" evidence="1">
    <location>
        <position position="75"/>
    </location>
</feature>
<dbReference type="InterPro" id="IPR013098">
    <property type="entry name" value="Ig_I-set"/>
</dbReference>
<dbReference type="Gene3D" id="2.60.40.10">
    <property type="entry name" value="Immunoglobulins"/>
    <property type="match status" value="1"/>
</dbReference>
<accession>A0A7R9A1H6</accession>
<dbReference type="PROSITE" id="PS50835">
    <property type="entry name" value="IG_LIKE"/>
    <property type="match status" value="1"/>
</dbReference>
<dbReference type="Pfam" id="PF07679">
    <property type="entry name" value="I-set"/>
    <property type="match status" value="1"/>
</dbReference>
<proteinExistence type="predicted"/>